<gene>
    <name evidence="2" type="ORF">EV420DRAFT_1474659</name>
</gene>
<feature type="compositionally biased region" description="Low complexity" evidence="1">
    <location>
        <begin position="38"/>
        <end position="50"/>
    </location>
</feature>
<feature type="region of interest" description="Disordered" evidence="1">
    <location>
        <begin position="1"/>
        <end position="70"/>
    </location>
</feature>
<dbReference type="RefSeq" id="XP_060337931.1">
    <property type="nucleotide sequence ID" value="XM_060469220.1"/>
</dbReference>
<sequence>MMADPSDPSHPNTPVDQDLSTLQSPYQGPITQAQDSHLSLASQNSQLSQSQKKKGMLQKMTPDPCTGSFYLLKHSTDQSTTMETQMEDLTILGASRFPVHEGSTEGSNSSVSTQNSPEAKQTTSPKPYSCPRTPLSEDERRQAIWDWIEANDDPLPLPDRPRINSGTPAYLEYCGPLRPDSPTLGNPKQPFVTENRQITEAHVLSILHSSSLGSTYSLPGSLQKSRPIWRLEKRQQHSLEGSESTRNAPSHMSSMGPQYLTIDPQSIGSVTMNIPTPTSYEQEQESESWRSLPGSMATLIMGDAAAPSSMTTRPEDMWQPTPGPCYQIPMPMKPSVTGYYKEILNQVHQVLNRVVDTVPVLLWGLTWDELFDTIVYGLRTDSGWRMMEAGMDYGSAS</sequence>
<reference evidence="2" key="1">
    <citation type="submission" date="2023-06" db="EMBL/GenBank/DDBJ databases">
        <authorList>
            <consortium name="Lawrence Berkeley National Laboratory"/>
            <person name="Ahrendt S."/>
            <person name="Sahu N."/>
            <person name="Indic B."/>
            <person name="Wong-Bajracharya J."/>
            <person name="Merenyi Z."/>
            <person name="Ke H.-M."/>
            <person name="Monk M."/>
            <person name="Kocsube S."/>
            <person name="Drula E."/>
            <person name="Lipzen A."/>
            <person name="Balint B."/>
            <person name="Henrissat B."/>
            <person name="Andreopoulos B."/>
            <person name="Martin F.M."/>
            <person name="Harder C.B."/>
            <person name="Rigling D."/>
            <person name="Ford K.L."/>
            <person name="Foster G.D."/>
            <person name="Pangilinan J."/>
            <person name="Papanicolaou A."/>
            <person name="Barry K."/>
            <person name="LaButti K."/>
            <person name="Viragh M."/>
            <person name="Koriabine M."/>
            <person name="Yan M."/>
            <person name="Riley R."/>
            <person name="Champramary S."/>
            <person name="Plett K.L."/>
            <person name="Tsai I.J."/>
            <person name="Slot J."/>
            <person name="Sipos G."/>
            <person name="Plett J."/>
            <person name="Nagy L.G."/>
            <person name="Grigoriev I.V."/>
        </authorList>
    </citation>
    <scope>NUCLEOTIDE SEQUENCE</scope>
    <source>
        <strain evidence="2">CCBAS 213</strain>
    </source>
</reference>
<feature type="region of interest" description="Disordered" evidence="1">
    <location>
        <begin position="98"/>
        <end position="135"/>
    </location>
</feature>
<evidence type="ECO:0000313" key="3">
    <source>
        <dbReference type="Proteomes" id="UP001175211"/>
    </source>
</evidence>
<dbReference type="EMBL" id="JAUEPS010000003">
    <property type="protein sequence ID" value="KAK0467339.1"/>
    <property type="molecule type" value="Genomic_DNA"/>
</dbReference>
<accession>A0AA39TZ88</accession>
<feature type="compositionally biased region" description="Polar residues" evidence="1">
    <location>
        <begin position="238"/>
        <end position="256"/>
    </location>
</feature>
<feature type="region of interest" description="Disordered" evidence="1">
    <location>
        <begin position="234"/>
        <end position="262"/>
    </location>
</feature>
<evidence type="ECO:0000313" key="2">
    <source>
        <dbReference type="EMBL" id="KAK0467339.1"/>
    </source>
</evidence>
<dbReference type="AlphaFoldDB" id="A0AA39TZ88"/>
<proteinExistence type="predicted"/>
<feature type="compositionally biased region" description="Polar residues" evidence="1">
    <location>
        <begin position="104"/>
        <end position="126"/>
    </location>
</feature>
<keyword evidence="3" id="KW-1185">Reference proteome</keyword>
<comment type="caution">
    <text evidence="2">The sequence shown here is derived from an EMBL/GenBank/DDBJ whole genome shotgun (WGS) entry which is preliminary data.</text>
</comment>
<dbReference type="GeneID" id="85352768"/>
<evidence type="ECO:0000256" key="1">
    <source>
        <dbReference type="SAM" id="MobiDB-lite"/>
    </source>
</evidence>
<feature type="compositionally biased region" description="Polar residues" evidence="1">
    <location>
        <begin position="9"/>
        <end position="37"/>
    </location>
</feature>
<organism evidence="2 3">
    <name type="scientific">Armillaria tabescens</name>
    <name type="common">Ringless honey mushroom</name>
    <name type="synonym">Agaricus tabescens</name>
    <dbReference type="NCBI Taxonomy" id="1929756"/>
    <lineage>
        <taxon>Eukaryota</taxon>
        <taxon>Fungi</taxon>
        <taxon>Dikarya</taxon>
        <taxon>Basidiomycota</taxon>
        <taxon>Agaricomycotina</taxon>
        <taxon>Agaricomycetes</taxon>
        <taxon>Agaricomycetidae</taxon>
        <taxon>Agaricales</taxon>
        <taxon>Marasmiineae</taxon>
        <taxon>Physalacriaceae</taxon>
        <taxon>Desarmillaria</taxon>
    </lineage>
</organism>
<dbReference type="Proteomes" id="UP001175211">
    <property type="component" value="Unassembled WGS sequence"/>
</dbReference>
<protein>
    <submittedName>
        <fullName evidence="2">Uncharacterized protein</fullName>
    </submittedName>
</protein>
<name>A0AA39TZ88_ARMTA</name>